<accession>A0A2G2Y7I7</accession>
<dbReference type="Proteomes" id="UP000222542">
    <property type="component" value="Unassembled WGS sequence"/>
</dbReference>
<keyword evidence="2" id="KW-1133">Transmembrane helix</keyword>
<reference evidence="3 4" key="2">
    <citation type="journal article" date="2017" name="Genome Biol.">
        <title>New reference genome sequences of hot pepper reveal the massive evolution of plant disease-resistance genes by retroduplication.</title>
        <authorList>
            <person name="Kim S."/>
            <person name="Park J."/>
            <person name="Yeom S.I."/>
            <person name="Kim Y.M."/>
            <person name="Seo E."/>
            <person name="Kim K.T."/>
            <person name="Kim M.S."/>
            <person name="Lee J.M."/>
            <person name="Cheong K."/>
            <person name="Shin H.S."/>
            <person name="Kim S.B."/>
            <person name="Han K."/>
            <person name="Lee J."/>
            <person name="Park M."/>
            <person name="Lee H.A."/>
            <person name="Lee H.Y."/>
            <person name="Lee Y."/>
            <person name="Oh S."/>
            <person name="Lee J.H."/>
            <person name="Choi E."/>
            <person name="Choi E."/>
            <person name="Lee S.E."/>
            <person name="Jeon J."/>
            <person name="Kim H."/>
            <person name="Choi G."/>
            <person name="Song H."/>
            <person name="Lee J."/>
            <person name="Lee S.C."/>
            <person name="Kwon J.K."/>
            <person name="Lee H.Y."/>
            <person name="Koo N."/>
            <person name="Hong Y."/>
            <person name="Kim R.W."/>
            <person name="Kang W.H."/>
            <person name="Huh J.H."/>
            <person name="Kang B.C."/>
            <person name="Yang T.J."/>
            <person name="Lee Y.H."/>
            <person name="Bennetzen J.L."/>
            <person name="Choi D."/>
        </authorList>
    </citation>
    <scope>NUCLEOTIDE SEQUENCE [LARGE SCALE GENOMIC DNA]</scope>
    <source>
        <strain evidence="4">cv. CM334</strain>
    </source>
</reference>
<protein>
    <submittedName>
        <fullName evidence="3">Uncharacterized protein</fullName>
    </submittedName>
</protein>
<evidence type="ECO:0000256" key="2">
    <source>
        <dbReference type="SAM" id="Phobius"/>
    </source>
</evidence>
<keyword evidence="4" id="KW-1185">Reference proteome</keyword>
<gene>
    <name evidence="3" type="ORF">T459_30119</name>
</gene>
<dbReference type="GO" id="GO:0005516">
    <property type="term" value="F:calmodulin binding"/>
    <property type="evidence" value="ECO:0007669"/>
    <property type="project" value="UniProtKB-KW"/>
</dbReference>
<dbReference type="Pfam" id="PF00612">
    <property type="entry name" value="IQ"/>
    <property type="match status" value="1"/>
</dbReference>
<dbReference type="PROSITE" id="PS50096">
    <property type="entry name" value="IQ"/>
    <property type="match status" value="1"/>
</dbReference>
<evidence type="ECO:0000313" key="4">
    <source>
        <dbReference type="Proteomes" id="UP000222542"/>
    </source>
</evidence>
<dbReference type="AlphaFoldDB" id="A0A2G2Y7I7"/>
<evidence type="ECO:0000313" key="3">
    <source>
        <dbReference type="EMBL" id="PHT65694.1"/>
    </source>
</evidence>
<organism evidence="3 4">
    <name type="scientific">Capsicum annuum</name>
    <name type="common">Capsicum pepper</name>
    <dbReference type="NCBI Taxonomy" id="4072"/>
    <lineage>
        <taxon>Eukaryota</taxon>
        <taxon>Viridiplantae</taxon>
        <taxon>Streptophyta</taxon>
        <taxon>Embryophyta</taxon>
        <taxon>Tracheophyta</taxon>
        <taxon>Spermatophyta</taxon>
        <taxon>Magnoliopsida</taxon>
        <taxon>eudicotyledons</taxon>
        <taxon>Gunneridae</taxon>
        <taxon>Pentapetalae</taxon>
        <taxon>asterids</taxon>
        <taxon>lamiids</taxon>
        <taxon>Solanales</taxon>
        <taxon>Solanaceae</taxon>
        <taxon>Solanoideae</taxon>
        <taxon>Capsiceae</taxon>
        <taxon>Capsicum</taxon>
    </lineage>
</organism>
<comment type="caution">
    <text evidence="3">The sequence shown here is derived from an EMBL/GenBank/DDBJ whole genome shotgun (WGS) entry which is preliminary data.</text>
</comment>
<keyword evidence="2" id="KW-0472">Membrane</keyword>
<dbReference type="EMBL" id="AYRZ02000012">
    <property type="protein sequence ID" value="PHT65694.1"/>
    <property type="molecule type" value="Genomic_DNA"/>
</dbReference>
<proteinExistence type="predicted"/>
<feature type="transmembrane region" description="Helical" evidence="2">
    <location>
        <begin position="18"/>
        <end position="38"/>
    </location>
</feature>
<dbReference type="CDD" id="cd23767">
    <property type="entry name" value="IQCD"/>
    <property type="match status" value="1"/>
</dbReference>
<dbReference type="Gramene" id="PHT65694">
    <property type="protein sequence ID" value="PHT65694"/>
    <property type="gene ID" value="T459_30119"/>
</dbReference>
<name>A0A2G2Y7I7_CAPAN</name>
<dbReference type="InterPro" id="IPR000048">
    <property type="entry name" value="IQ_motif_EF-hand-BS"/>
</dbReference>
<sequence length="79" mass="8309">MVGGMSQPDLFTLLDRGFVVLLGVVATVVAVEATITVAQADTKVVSLSGGYGHGQSIEERAATLIQSYYKGYLATFNPN</sequence>
<keyword evidence="1" id="KW-0112">Calmodulin-binding</keyword>
<reference evidence="3 4" key="1">
    <citation type="journal article" date="2014" name="Nat. Genet.">
        <title>Genome sequence of the hot pepper provides insights into the evolution of pungency in Capsicum species.</title>
        <authorList>
            <person name="Kim S."/>
            <person name="Park M."/>
            <person name="Yeom S.I."/>
            <person name="Kim Y.M."/>
            <person name="Lee J.M."/>
            <person name="Lee H.A."/>
            <person name="Seo E."/>
            <person name="Choi J."/>
            <person name="Cheong K."/>
            <person name="Kim K.T."/>
            <person name="Jung K."/>
            <person name="Lee G.W."/>
            <person name="Oh S.K."/>
            <person name="Bae C."/>
            <person name="Kim S.B."/>
            <person name="Lee H.Y."/>
            <person name="Kim S.Y."/>
            <person name="Kim M.S."/>
            <person name="Kang B.C."/>
            <person name="Jo Y.D."/>
            <person name="Yang H.B."/>
            <person name="Jeong H.J."/>
            <person name="Kang W.H."/>
            <person name="Kwon J.K."/>
            <person name="Shin C."/>
            <person name="Lim J.Y."/>
            <person name="Park J.H."/>
            <person name="Huh J.H."/>
            <person name="Kim J.S."/>
            <person name="Kim B.D."/>
            <person name="Cohen O."/>
            <person name="Paran I."/>
            <person name="Suh M.C."/>
            <person name="Lee S.B."/>
            <person name="Kim Y.K."/>
            <person name="Shin Y."/>
            <person name="Noh S.J."/>
            <person name="Park J."/>
            <person name="Seo Y.S."/>
            <person name="Kwon S.Y."/>
            <person name="Kim H.A."/>
            <person name="Park J.M."/>
            <person name="Kim H.J."/>
            <person name="Choi S.B."/>
            <person name="Bosland P.W."/>
            <person name="Reeves G."/>
            <person name="Jo S.H."/>
            <person name="Lee B.W."/>
            <person name="Cho H.T."/>
            <person name="Choi H.S."/>
            <person name="Lee M.S."/>
            <person name="Yu Y."/>
            <person name="Do Choi Y."/>
            <person name="Park B.S."/>
            <person name="van Deynze A."/>
            <person name="Ashrafi H."/>
            <person name="Hill T."/>
            <person name="Kim W.T."/>
            <person name="Pai H.S."/>
            <person name="Ahn H.K."/>
            <person name="Yeam I."/>
            <person name="Giovannoni J.J."/>
            <person name="Rose J.K."/>
            <person name="Sorensen I."/>
            <person name="Lee S.J."/>
            <person name="Kim R.W."/>
            <person name="Choi I.Y."/>
            <person name="Choi B.S."/>
            <person name="Lim J.S."/>
            <person name="Lee Y.H."/>
            <person name="Choi D."/>
        </authorList>
    </citation>
    <scope>NUCLEOTIDE SEQUENCE [LARGE SCALE GENOMIC DNA]</scope>
    <source>
        <strain evidence="4">cv. CM334</strain>
    </source>
</reference>
<keyword evidence="2" id="KW-0812">Transmembrane</keyword>
<evidence type="ECO:0000256" key="1">
    <source>
        <dbReference type="ARBA" id="ARBA00022860"/>
    </source>
</evidence>